<dbReference type="EMBL" id="SNYF01000005">
    <property type="protein sequence ID" value="TDQ18639.1"/>
    <property type="molecule type" value="Genomic_DNA"/>
</dbReference>
<sequence>MVKYFLPNPMKKGLNLFHQNGKKEFSLTLTRTY</sequence>
<dbReference type="Proteomes" id="UP000294535">
    <property type="component" value="Unassembled WGS sequence"/>
</dbReference>
<organism evidence="1 2">
    <name type="scientific">Algoriphagus boseongensis</name>
    <dbReference type="NCBI Taxonomy" id="1442587"/>
    <lineage>
        <taxon>Bacteria</taxon>
        <taxon>Pseudomonadati</taxon>
        <taxon>Bacteroidota</taxon>
        <taxon>Cytophagia</taxon>
        <taxon>Cytophagales</taxon>
        <taxon>Cyclobacteriaceae</taxon>
        <taxon>Algoriphagus</taxon>
    </lineage>
</organism>
<proteinExistence type="predicted"/>
<reference evidence="1 2" key="1">
    <citation type="submission" date="2019-03" db="EMBL/GenBank/DDBJ databases">
        <title>Genomic Encyclopedia of Type Strains, Phase III (KMG-III): the genomes of soil and plant-associated and newly described type strains.</title>
        <authorList>
            <person name="Whitman W."/>
        </authorList>
    </citation>
    <scope>NUCLEOTIDE SEQUENCE [LARGE SCALE GENOMIC DNA]</scope>
    <source>
        <strain evidence="1 2">CECT 8446</strain>
    </source>
</reference>
<evidence type="ECO:0000313" key="1">
    <source>
        <dbReference type="EMBL" id="TDQ18639.1"/>
    </source>
</evidence>
<name>A0A4R6T8S9_9BACT</name>
<gene>
    <name evidence="1" type="ORF">DFQ04_0444</name>
</gene>
<accession>A0A4R6T8S9</accession>
<dbReference type="AlphaFoldDB" id="A0A4R6T8S9"/>
<protein>
    <submittedName>
        <fullName evidence="1">Uncharacterized protein</fullName>
    </submittedName>
</protein>
<keyword evidence="2" id="KW-1185">Reference proteome</keyword>
<evidence type="ECO:0000313" key="2">
    <source>
        <dbReference type="Proteomes" id="UP000294535"/>
    </source>
</evidence>
<comment type="caution">
    <text evidence="1">The sequence shown here is derived from an EMBL/GenBank/DDBJ whole genome shotgun (WGS) entry which is preliminary data.</text>
</comment>